<gene>
    <name evidence="1" type="ORF">SAMN04487995_3078</name>
</gene>
<dbReference type="RefSeq" id="WP_090336283.1">
    <property type="nucleotide sequence ID" value="NZ_FNXY01000004.1"/>
</dbReference>
<evidence type="ECO:0000313" key="2">
    <source>
        <dbReference type="Proteomes" id="UP000199532"/>
    </source>
</evidence>
<evidence type="ECO:0008006" key="3">
    <source>
        <dbReference type="Google" id="ProtNLM"/>
    </source>
</evidence>
<sequence>MNTHQLNIIYPHQVNLYKITSTVESVNGARIKYLNFRLTGKDFVGTLVVETSDKSGLKAIIKRMRATKVLASVINIRC</sequence>
<dbReference type="EMBL" id="FNXY01000004">
    <property type="protein sequence ID" value="SEJ02285.1"/>
    <property type="molecule type" value="Genomic_DNA"/>
</dbReference>
<accession>A0A1H6VQF2</accession>
<name>A0A1H6VQF2_9BACT</name>
<reference evidence="1 2" key="1">
    <citation type="submission" date="2016-10" db="EMBL/GenBank/DDBJ databases">
        <authorList>
            <person name="de Groot N.N."/>
        </authorList>
    </citation>
    <scope>NUCLEOTIDE SEQUENCE [LARGE SCALE GENOMIC DNA]</scope>
    <source>
        <strain evidence="1 2">DSM 19938</strain>
    </source>
</reference>
<organism evidence="1 2">
    <name type="scientific">Dyadobacter koreensis</name>
    <dbReference type="NCBI Taxonomy" id="408657"/>
    <lineage>
        <taxon>Bacteria</taxon>
        <taxon>Pseudomonadati</taxon>
        <taxon>Bacteroidota</taxon>
        <taxon>Cytophagia</taxon>
        <taxon>Cytophagales</taxon>
        <taxon>Spirosomataceae</taxon>
        <taxon>Dyadobacter</taxon>
    </lineage>
</organism>
<dbReference type="Proteomes" id="UP000199532">
    <property type="component" value="Unassembled WGS sequence"/>
</dbReference>
<protein>
    <recommendedName>
        <fullName evidence="3">ACT domain-containing protein</fullName>
    </recommendedName>
</protein>
<keyword evidence="2" id="KW-1185">Reference proteome</keyword>
<dbReference type="AlphaFoldDB" id="A0A1H6VQF2"/>
<proteinExistence type="predicted"/>
<evidence type="ECO:0000313" key="1">
    <source>
        <dbReference type="EMBL" id="SEJ02285.1"/>
    </source>
</evidence>
<dbReference type="STRING" id="408657.SAMN04487995_3078"/>
<dbReference type="OrthoDB" id="961534at2"/>